<evidence type="ECO:0000259" key="1">
    <source>
        <dbReference type="Pfam" id="PF04967"/>
    </source>
</evidence>
<dbReference type="STRING" id="282676.B6F84_08750"/>
<dbReference type="InterPro" id="IPR007050">
    <property type="entry name" value="HTH_bacterioopsin"/>
</dbReference>
<dbReference type="KEGG" id="aman:B6F84_08750"/>
<sequence length="177" mass="20704">MDWTKNSLSILDIKDVNDYVRVLVEFKGDENEFKKMGWNLSKVSRYKYLGTIDIDDKVEKILSKYIIMNGSGSESGFYWTVVLTDYFELKRMLKEFVDSKINIKILKIVKLKSQDILTARQEQILKIALEAGYFDYPKKVKINELAEKLNISISNLSEILRRAEKNVITAFFRERGL</sequence>
<organism evidence="2 3">
    <name type="scientific">Acidianus manzaensis</name>
    <dbReference type="NCBI Taxonomy" id="282676"/>
    <lineage>
        <taxon>Archaea</taxon>
        <taxon>Thermoproteota</taxon>
        <taxon>Thermoprotei</taxon>
        <taxon>Sulfolobales</taxon>
        <taxon>Sulfolobaceae</taxon>
        <taxon>Acidianus</taxon>
    </lineage>
</organism>
<protein>
    <submittedName>
        <fullName evidence="2">Bacterio-opsin activator</fullName>
    </submittedName>
</protein>
<feature type="domain" description="HTH bat-type" evidence="1">
    <location>
        <begin position="117"/>
        <end position="169"/>
    </location>
</feature>
<evidence type="ECO:0000313" key="3">
    <source>
        <dbReference type="Proteomes" id="UP000193404"/>
    </source>
</evidence>
<keyword evidence="3" id="KW-1185">Reference proteome</keyword>
<proteinExistence type="predicted"/>
<dbReference type="Proteomes" id="UP000193404">
    <property type="component" value="Chromosome"/>
</dbReference>
<gene>
    <name evidence="2" type="ORF">B6F84_08750</name>
</gene>
<dbReference type="Pfam" id="PF04967">
    <property type="entry name" value="HTH_10"/>
    <property type="match status" value="1"/>
</dbReference>
<dbReference type="EMBL" id="CP020477">
    <property type="protein sequence ID" value="ARM77134.1"/>
    <property type="molecule type" value="Genomic_DNA"/>
</dbReference>
<accession>A0A1W6K3Y2</accession>
<dbReference type="PANTHER" id="PTHR34236">
    <property type="entry name" value="DIMETHYL SULFOXIDE REDUCTASE TRANSCRIPTIONAL ACTIVATOR"/>
    <property type="match status" value="1"/>
</dbReference>
<name>A0A1W6K3Y2_9CREN</name>
<reference evidence="2 3" key="1">
    <citation type="submission" date="2017-03" db="EMBL/GenBank/DDBJ databases">
        <title>Sulfur activation and transportation mechanism of thermophilic Archaea Acidianus manzaensis YN-25.</title>
        <authorList>
            <person name="Ma Y."/>
            <person name="Yang Y."/>
            <person name="Xia J."/>
        </authorList>
    </citation>
    <scope>NUCLEOTIDE SEQUENCE [LARGE SCALE GENOMIC DNA]</scope>
    <source>
        <strain evidence="2 3">YN-25</strain>
    </source>
</reference>
<dbReference type="AlphaFoldDB" id="A0A1W6K3Y2"/>
<dbReference type="PANTHER" id="PTHR34236:SF1">
    <property type="entry name" value="DIMETHYL SULFOXIDE REDUCTASE TRANSCRIPTIONAL ACTIVATOR"/>
    <property type="match status" value="1"/>
</dbReference>
<evidence type="ECO:0000313" key="2">
    <source>
        <dbReference type="EMBL" id="ARM77134.1"/>
    </source>
</evidence>